<accession>A0ABR3Z6P0</accession>
<dbReference type="PANTHER" id="PTHR43662:SF3">
    <property type="entry name" value="DOMAIN PROTEIN, PUTATIVE (AFU_ORTHOLOGUE AFUA_6G11970)-RELATED"/>
    <property type="match status" value="1"/>
</dbReference>
<sequence length="344" mass="37390">MRSSSLSTALLLSLVPSTFAAGILRFGCSRITVERLDPLVTPGQNPSPHVHQVVGGNAFAATINHTDVATLADCTSCSFSEDFSNYWTANLYFQARNGSYKRVPQMSNRFLKGSNEGMTIYYFPEDLRSNVTAFKPGFRMLVGDASLRGPEGHTPKNCFRCFTGPNFEGDNAAPCADPVLDTPHLPTRPCLGGIRSNIHFPTCWDGVRLDPDDHKAHVAFSVGVNGTYACPATHPVKIPQVMLEIVWDTTAFNDPSDWPATSDNTTATQPFVLSTGDRTGYSQHGDYVFGWKGDALQRAMDSTSGCSASTCGALTSQSFVTANRCLVKRQVHEDVEGCKWLPSC</sequence>
<keyword evidence="1" id="KW-0732">Signal</keyword>
<feature type="chain" id="PRO_5046224453" description="DUF1996 domain-containing protein" evidence="1">
    <location>
        <begin position="21"/>
        <end position="344"/>
    </location>
</feature>
<dbReference type="EMBL" id="JAWCUI010000023">
    <property type="protein sequence ID" value="KAL1896333.1"/>
    <property type="molecule type" value="Genomic_DNA"/>
</dbReference>
<evidence type="ECO:0000313" key="3">
    <source>
        <dbReference type="EMBL" id="KAL1896333.1"/>
    </source>
</evidence>
<dbReference type="Pfam" id="PF09362">
    <property type="entry name" value="DUF1996"/>
    <property type="match status" value="1"/>
</dbReference>
<evidence type="ECO:0000259" key="2">
    <source>
        <dbReference type="Pfam" id="PF09362"/>
    </source>
</evidence>
<name>A0ABR3Z6P0_9PEZI</name>
<comment type="caution">
    <text evidence="3">The sequence shown here is derived from an EMBL/GenBank/DDBJ whole genome shotgun (WGS) entry which is preliminary data.</text>
</comment>
<feature type="domain" description="DUF1996" evidence="2">
    <location>
        <begin position="37"/>
        <end position="291"/>
    </location>
</feature>
<evidence type="ECO:0000256" key="1">
    <source>
        <dbReference type="SAM" id="SignalP"/>
    </source>
</evidence>
<dbReference type="InterPro" id="IPR018535">
    <property type="entry name" value="DUF1996"/>
</dbReference>
<organism evidence="3 4">
    <name type="scientific">Sporothrix stenoceras</name>
    <dbReference type="NCBI Taxonomy" id="5173"/>
    <lineage>
        <taxon>Eukaryota</taxon>
        <taxon>Fungi</taxon>
        <taxon>Dikarya</taxon>
        <taxon>Ascomycota</taxon>
        <taxon>Pezizomycotina</taxon>
        <taxon>Sordariomycetes</taxon>
        <taxon>Sordariomycetidae</taxon>
        <taxon>Ophiostomatales</taxon>
        <taxon>Ophiostomataceae</taxon>
        <taxon>Sporothrix</taxon>
    </lineage>
</organism>
<keyword evidence="4" id="KW-1185">Reference proteome</keyword>
<evidence type="ECO:0000313" key="4">
    <source>
        <dbReference type="Proteomes" id="UP001583186"/>
    </source>
</evidence>
<feature type="signal peptide" evidence="1">
    <location>
        <begin position="1"/>
        <end position="20"/>
    </location>
</feature>
<reference evidence="3 4" key="1">
    <citation type="journal article" date="2024" name="IMA Fungus">
        <title>IMA Genome - F19 : A genome assembly and annotation guide to empower mycologists, including annotated draft genome sequences of Ceratocystis pirilliformis, Diaporthe australafricana, Fusarium ophioides, Paecilomyces lecythidis, and Sporothrix stenoceras.</title>
        <authorList>
            <person name="Aylward J."/>
            <person name="Wilson A.M."/>
            <person name="Visagie C.M."/>
            <person name="Spraker J."/>
            <person name="Barnes I."/>
            <person name="Buitendag C."/>
            <person name="Ceriani C."/>
            <person name="Del Mar Angel L."/>
            <person name="du Plessis D."/>
            <person name="Fuchs T."/>
            <person name="Gasser K."/>
            <person name="Kramer D."/>
            <person name="Li W."/>
            <person name="Munsamy K."/>
            <person name="Piso A."/>
            <person name="Price J.L."/>
            <person name="Sonnekus B."/>
            <person name="Thomas C."/>
            <person name="van der Nest A."/>
            <person name="van Dijk A."/>
            <person name="van Heerden A."/>
            <person name="van Vuuren N."/>
            <person name="Yilmaz N."/>
            <person name="Duong T.A."/>
            <person name="van der Merwe N.A."/>
            <person name="Wingfield M.J."/>
            <person name="Wingfield B.D."/>
        </authorList>
    </citation>
    <scope>NUCLEOTIDE SEQUENCE [LARGE SCALE GENOMIC DNA]</scope>
    <source>
        <strain evidence="3 4">CMW 5346</strain>
    </source>
</reference>
<dbReference type="Proteomes" id="UP001583186">
    <property type="component" value="Unassembled WGS sequence"/>
</dbReference>
<protein>
    <recommendedName>
        <fullName evidence="2">DUF1996 domain-containing protein</fullName>
    </recommendedName>
</protein>
<gene>
    <name evidence="3" type="ORF">Sste5346_004718</name>
</gene>
<proteinExistence type="predicted"/>
<dbReference type="PANTHER" id="PTHR43662">
    <property type="match status" value="1"/>
</dbReference>